<keyword evidence="10" id="KW-1185">Reference proteome</keyword>
<keyword evidence="6" id="KW-0742">SOS response</keyword>
<evidence type="ECO:0000259" key="8">
    <source>
        <dbReference type="Pfam" id="PF00717"/>
    </source>
</evidence>
<evidence type="ECO:0000256" key="4">
    <source>
        <dbReference type="ARBA" id="ARBA00022813"/>
    </source>
</evidence>
<dbReference type="PRINTS" id="PR00726">
    <property type="entry name" value="LEXASERPTASE"/>
</dbReference>
<dbReference type="RefSeq" id="WP_345042806.1">
    <property type="nucleotide sequence ID" value="NZ_BAABED010000001.1"/>
</dbReference>
<proteinExistence type="inferred from homology"/>
<dbReference type="PANTHER" id="PTHR33516">
    <property type="entry name" value="LEXA REPRESSOR"/>
    <property type="match status" value="1"/>
</dbReference>
<dbReference type="PANTHER" id="PTHR33516:SF2">
    <property type="entry name" value="LEXA REPRESSOR-RELATED"/>
    <property type="match status" value="1"/>
</dbReference>
<sequence length="148" mass="15799">MGEVAEIGALEADLTGFTGVAVAPVSVAAGFPSPAQDYFTGRVDLNKHLIKDITCTFLVRVAGHSMEGAGISDGDEVLVDRSLTPVDGDIVVAVIDGDMTIKRLRLDHGRVRLAAENAGYPDIVISELSELSVWGVVTLCLHHVYRRQ</sequence>
<feature type="domain" description="Peptidase S24/S26A/S26B/S26C" evidence="8">
    <location>
        <begin position="26"/>
        <end position="137"/>
    </location>
</feature>
<name>A0ABV5UND6_9MICC</name>
<dbReference type="Pfam" id="PF00717">
    <property type="entry name" value="Peptidase_S24"/>
    <property type="match status" value="1"/>
</dbReference>
<keyword evidence="4 7" id="KW-0068">Autocatalytic cleavage</keyword>
<dbReference type="EMBL" id="JBHMBH010000019">
    <property type="protein sequence ID" value="MFB9714021.1"/>
    <property type="molecule type" value="Genomic_DNA"/>
</dbReference>
<keyword evidence="3 7" id="KW-0378">Hydrolase</keyword>
<comment type="similarity">
    <text evidence="1 7">Belongs to the peptidase S24 family.</text>
</comment>
<dbReference type="InterPro" id="IPR039418">
    <property type="entry name" value="LexA-like"/>
</dbReference>
<dbReference type="InterPro" id="IPR006197">
    <property type="entry name" value="Peptidase_S24_LexA"/>
</dbReference>
<dbReference type="InterPro" id="IPR050077">
    <property type="entry name" value="LexA_repressor"/>
</dbReference>
<dbReference type="NCBIfam" id="NF007621">
    <property type="entry name" value="PRK10276.1"/>
    <property type="match status" value="1"/>
</dbReference>
<protein>
    <submittedName>
        <fullName evidence="9">LexA family protein</fullName>
    </submittedName>
</protein>
<keyword evidence="2" id="KW-0227">DNA damage</keyword>
<evidence type="ECO:0000256" key="2">
    <source>
        <dbReference type="ARBA" id="ARBA00022763"/>
    </source>
</evidence>
<evidence type="ECO:0000256" key="1">
    <source>
        <dbReference type="ARBA" id="ARBA00007484"/>
    </source>
</evidence>
<dbReference type="InterPro" id="IPR036286">
    <property type="entry name" value="LexA/Signal_pep-like_sf"/>
</dbReference>
<dbReference type="Gene3D" id="2.10.109.10">
    <property type="entry name" value="Umud Fragment, subunit A"/>
    <property type="match status" value="1"/>
</dbReference>
<evidence type="ECO:0000313" key="10">
    <source>
        <dbReference type="Proteomes" id="UP001589536"/>
    </source>
</evidence>
<gene>
    <name evidence="9" type="ORF">ACFFPI_07605</name>
</gene>
<dbReference type="SUPFAM" id="SSF51306">
    <property type="entry name" value="LexA/Signal peptidase"/>
    <property type="match status" value="1"/>
</dbReference>
<reference evidence="9 10" key="1">
    <citation type="submission" date="2024-09" db="EMBL/GenBank/DDBJ databases">
        <authorList>
            <person name="Sun Q."/>
            <person name="Mori K."/>
        </authorList>
    </citation>
    <scope>NUCLEOTIDE SEQUENCE [LARGE SCALE GENOMIC DNA]</scope>
    <source>
        <strain evidence="9 10">JCM 13519</strain>
    </source>
</reference>
<evidence type="ECO:0000256" key="3">
    <source>
        <dbReference type="ARBA" id="ARBA00022801"/>
    </source>
</evidence>
<keyword evidence="5" id="KW-0234">DNA repair</keyword>
<dbReference type="InterPro" id="IPR015927">
    <property type="entry name" value="Peptidase_S24_S26A/B/C"/>
</dbReference>
<evidence type="ECO:0000256" key="7">
    <source>
        <dbReference type="RuleBase" id="RU003991"/>
    </source>
</evidence>
<dbReference type="Proteomes" id="UP001589536">
    <property type="component" value="Unassembled WGS sequence"/>
</dbReference>
<comment type="caution">
    <text evidence="9">The sequence shown here is derived from an EMBL/GenBank/DDBJ whole genome shotgun (WGS) entry which is preliminary data.</text>
</comment>
<accession>A0ABV5UND6</accession>
<evidence type="ECO:0000256" key="6">
    <source>
        <dbReference type="ARBA" id="ARBA00023236"/>
    </source>
</evidence>
<organism evidence="9 10">
    <name type="scientific">Arthrobacter methylotrophus</name>
    <dbReference type="NCBI Taxonomy" id="121291"/>
    <lineage>
        <taxon>Bacteria</taxon>
        <taxon>Bacillati</taxon>
        <taxon>Actinomycetota</taxon>
        <taxon>Actinomycetes</taxon>
        <taxon>Micrococcales</taxon>
        <taxon>Micrococcaceae</taxon>
        <taxon>Arthrobacter</taxon>
    </lineage>
</organism>
<evidence type="ECO:0000313" key="9">
    <source>
        <dbReference type="EMBL" id="MFB9714021.1"/>
    </source>
</evidence>
<evidence type="ECO:0000256" key="5">
    <source>
        <dbReference type="ARBA" id="ARBA00023204"/>
    </source>
</evidence>
<dbReference type="CDD" id="cd06529">
    <property type="entry name" value="S24_LexA-like"/>
    <property type="match status" value="1"/>
</dbReference>